<accession>A0AAD6VJ14</accession>
<feature type="region of interest" description="Disordered" evidence="1">
    <location>
        <begin position="411"/>
        <end position="462"/>
    </location>
</feature>
<feature type="compositionally biased region" description="Low complexity" evidence="1">
    <location>
        <begin position="422"/>
        <end position="462"/>
    </location>
</feature>
<dbReference type="InterPro" id="IPR046521">
    <property type="entry name" value="DUF6698"/>
</dbReference>
<gene>
    <name evidence="2" type="ORF">GGX14DRAFT_565020</name>
</gene>
<feature type="compositionally biased region" description="Polar residues" evidence="1">
    <location>
        <begin position="8"/>
        <end position="24"/>
    </location>
</feature>
<feature type="region of interest" description="Disordered" evidence="1">
    <location>
        <begin position="56"/>
        <end position="92"/>
    </location>
</feature>
<evidence type="ECO:0000313" key="3">
    <source>
        <dbReference type="Proteomes" id="UP001219525"/>
    </source>
</evidence>
<keyword evidence="3" id="KW-1185">Reference proteome</keyword>
<comment type="caution">
    <text evidence="2">The sequence shown here is derived from an EMBL/GenBank/DDBJ whole genome shotgun (WGS) entry which is preliminary data.</text>
</comment>
<protein>
    <submittedName>
        <fullName evidence="2">Uncharacterized protein</fullName>
    </submittedName>
</protein>
<dbReference type="Pfam" id="PF20414">
    <property type="entry name" value="DUF6698"/>
    <property type="match status" value="1"/>
</dbReference>
<feature type="compositionally biased region" description="Polar residues" evidence="1">
    <location>
        <begin position="59"/>
        <end position="69"/>
    </location>
</feature>
<evidence type="ECO:0000313" key="2">
    <source>
        <dbReference type="EMBL" id="KAJ7211149.1"/>
    </source>
</evidence>
<feature type="region of interest" description="Disordered" evidence="1">
    <location>
        <begin position="1"/>
        <end position="28"/>
    </location>
</feature>
<proteinExistence type="predicted"/>
<dbReference type="Proteomes" id="UP001219525">
    <property type="component" value="Unassembled WGS sequence"/>
</dbReference>
<reference evidence="2" key="1">
    <citation type="submission" date="2023-03" db="EMBL/GenBank/DDBJ databases">
        <title>Massive genome expansion in bonnet fungi (Mycena s.s.) driven by repeated elements and novel gene families across ecological guilds.</title>
        <authorList>
            <consortium name="Lawrence Berkeley National Laboratory"/>
            <person name="Harder C.B."/>
            <person name="Miyauchi S."/>
            <person name="Viragh M."/>
            <person name="Kuo A."/>
            <person name="Thoen E."/>
            <person name="Andreopoulos B."/>
            <person name="Lu D."/>
            <person name="Skrede I."/>
            <person name="Drula E."/>
            <person name="Henrissat B."/>
            <person name="Morin E."/>
            <person name="Kohler A."/>
            <person name="Barry K."/>
            <person name="LaButti K."/>
            <person name="Morin E."/>
            <person name="Salamov A."/>
            <person name="Lipzen A."/>
            <person name="Mereny Z."/>
            <person name="Hegedus B."/>
            <person name="Baldrian P."/>
            <person name="Stursova M."/>
            <person name="Weitz H."/>
            <person name="Taylor A."/>
            <person name="Grigoriev I.V."/>
            <person name="Nagy L.G."/>
            <person name="Martin F."/>
            <person name="Kauserud H."/>
        </authorList>
    </citation>
    <scope>NUCLEOTIDE SEQUENCE</scope>
    <source>
        <strain evidence="2">9144</strain>
    </source>
</reference>
<sequence>MSQDRSRSSTPFSGLLNLTQQLTPRKTPRMARRITLDIQSLVNDAGESHTAVKRKLADVTNQLDTNHQQPTKRRHRGNRAAEAPEDVDNPNTLEDRVRKAGRHFVIERGLFLFTDIHTLLDTAEDPNFSEDTEFDSDDSRIQGQLRDVLDLLPADAKEIRKQEWIGAAFADGMVSQTAMIGNRLRRGSLALLAKLIKFSDGEGADFDDFNSSASRFNAFSKRIGYQAATDDAAEFYSMLKAEVLYEDYDPQEEMDVNKIFRGRLLLLIYACIIRGPNGAKDIFEGTSSKPKGTTSLPGANVIQRIHKIKRTTPAAIASDAVWAIWLLSSDTQFSSGGEGDETGIDYKFYYQTFMRQICDGVRDQANWALHLFRYWDAVLFPNADDSLSNAPAANHQAVGSDVDAMDAAFRAATQRREPSTEQGPSPSSPSPSQSSQGDSSQSGPSYRSPRRATGATSRSRRR</sequence>
<name>A0AAD6VJ14_9AGAR</name>
<dbReference type="EMBL" id="JARJCW010000026">
    <property type="protein sequence ID" value="KAJ7211149.1"/>
    <property type="molecule type" value="Genomic_DNA"/>
</dbReference>
<organism evidence="2 3">
    <name type="scientific">Mycena pura</name>
    <dbReference type="NCBI Taxonomy" id="153505"/>
    <lineage>
        <taxon>Eukaryota</taxon>
        <taxon>Fungi</taxon>
        <taxon>Dikarya</taxon>
        <taxon>Basidiomycota</taxon>
        <taxon>Agaricomycotina</taxon>
        <taxon>Agaricomycetes</taxon>
        <taxon>Agaricomycetidae</taxon>
        <taxon>Agaricales</taxon>
        <taxon>Marasmiineae</taxon>
        <taxon>Mycenaceae</taxon>
        <taxon>Mycena</taxon>
    </lineage>
</organism>
<dbReference type="AlphaFoldDB" id="A0AAD6VJ14"/>
<evidence type="ECO:0000256" key="1">
    <source>
        <dbReference type="SAM" id="MobiDB-lite"/>
    </source>
</evidence>